<proteinExistence type="inferred from homology"/>
<evidence type="ECO:0000256" key="2">
    <source>
        <dbReference type="ARBA" id="ARBA00009172"/>
    </source>
</evidence>
<keyword evidence="4 6" id="KW-1133">Transmembrane helix</keyword>
<accession>A0A423SCB0</accession>
<dbReference type="SUPFAM" id="SSF103473">
    <property type="entry name" value="MFS general substrate transporter"/>
    <property type="match status" value="1"/>
</dbReference>
<gene>
    <name evidence="7" type="ORF">C7M84_020333</name>
</gene>
<keyword evidence="8" id="KW-1185">Reference proteome</keyword>
<dbReference type="Gene3D" id="1.20.1250.20">
    <property type="entry name" value="MFS general substrate transporter like domains"/>
    <property type="match status" value="1"/>
</dbReference>
<evidence type="ECO:0000313" key="8">
    <source>
        <dbReference type="Proteomes" id="UP000283509"/>
    </source>
</evidence>
<dbReference type="EMBL" id="QCYY01003969">
    <property type="protein sequence ID" value="ROT61868.1"/>
    <property type="molecule type" value="Genomic_DNA"/>
</dbReference>
<dbReference type="GO" id="GO:0016020">
    <property type="term" value="C:membrane"/>
    <property type="evidence" value="ECO:0007669"/>
    <property type="project" value="UniProtKB-SubCell"/>
</dbReference>
<keyword evidence="5 6" id="KW-0472">Membrane</keyword>
<comment type="similarity">
    <text evidence="2">Belongs to the unc-93 family.</text>
</comment>
<reference evidence="7 8" key="1">
    <citation type="submission" date="2018-04" db="EMBL/GenBank/DDBJ databases">
        <authorList>
            <person name="Zhang X."/>
            <person name="Yuan J."/>
            <person name="Li F."/>
            <person name="Xiang J."/>
        </authorList>
    </citation>
    <scope>NUCLEOTIDE SEQUENCE [LARGE SCALE GENOMIC DNA]</scope>
    <source>
        <tissue evidence="7">Muscle</tissue>
    </source>
</reference>
<dbReference type="AlphaFoldDB" id="A0A423SCB0"/>
<comment type="subcellular location">
    <subcellularLocation>
        <location evidence="1">Membrane</location>
        <topology evidence="1">Multi-pass membrane protein</topology>
    </subcellularLocation>
</comment>
<dbReference type="Proteomes" id="UP000283509">
    <property type="component" value="Unassembled WGS sequence"/>
</dbReference>
<dbReference type="PANTHER" id="PTHR19444">
    <property type="entry name" value="UNC-93 RELATED"/>
    <property type="match status" value="1"/>
</dbReference>
<evidence type="ECO:0000256" key="5">
    <source>
        <dbReference type="ARBA" id="ARBA00023136"/>
    </source>
</evidence>
<comment type="caution">
    <text evidence="7">The sequence shown here is derived from an EMBL/GenBank/DDBJ whole genome shotgun (WGS) entry which is preliminary data.</text>
</comment>
<dbReference type="InterPro" id="IPR010291">
    <property type="entry name" value="Ion_channel_UNC-93"/>
</dbReference>
<evidence type="ECO:0000256" key="4">
    <source>
        <dbReference type="ARBA" id="ARBA00022989"/>
    </source>
</evidence>
<keyword evidence="3 6" id="KW-0812">Transmembrane</keyword>
<name>A0A423SCB0_PENVA</name>
<evidence type="ECO:0000256" key="6">
    <source>
        <dbReference type="SAM" id="Phobius"/>
    </source>
</evidence>
<dbReference type="InterPro" id="IPR036259">
    <property type="entry name" value="MFS_trans_sf"/>
</dbReference>
<protein>
    <recommendedName>
        <fullName evidence="9">UNC93-like protein</fullName>
    </recommendedName>
</protein>
<evidence type="ECO:0000313" key="7">
    <source>
        <dbReference type="EMBL" id="ROT61868.1"/>
    </source>
</evidence>
<evidence type="ECO:0008006" key="9">
    <source>
        <dbReference type="Google" id="ProtNLM"/>
    </source>
</evidence>
<feature type="transmembrane region" description="Helical" evidence="6">
    <location>
        <begin position="102"/>
        <end position="123"/>
    </location>
</feature>
<dbReference type="Pfam" id="PF05978">
    <property type="entry name" value="UNC-93"/>
    <property type="match status" value="1"/>
</dbReference>
<dbReference type="PANTHER" id="PTHR19444:SF13">
    <property type="entry name" value="PROTEIN UNC-93 HOMOLOG A"/>
    <property type="match status" value="1"/>
</dbReference>
<organism evidence="7 8">
    <name type="scientific">Penaeus vannamei</name>
    <name type="common">Whiteleg shrimp</name>
    <name type="synonym">Litopenaeus vannamei</name>
    <dbReference type="NCBI Taxonomy" id="6689"/>
    <lineage>
        <taxon>Eukaryota</taxon>
        <taxon>Metazoa</taxon>
        <taxon>Ecdysozoa</taxon>
        <taxon>Arthropoda</taxon>
        <taxon>Crustacea</taxon>
        <taxon>Multicrustacea</taxon>
        <taxon>Malacostraca</taxon>
        <taxon>Eumalacostraca</taxon>
        <taxon>Eucarida</taxon>
        <taxon>Decapoda</taxon>
        <taxon>Dendrobranchiata</taxon>
        <taxon>Penaeoidea</taxon>
        <taxon>Penaeidae</taxon>
        <taxon>Penaeus</taxon>
    </lineage>
</organism>
<dbReference type="OrthoDB" id="78663at2759"/>
<feature type="transmembrane region" description="Helical" evidence="6">
    <location>
        <begin position="30"/>
        <end position="50"/>
    </location>
</feature>
<sequence>MVGYVMICYGVCDAVCSVSFSPLVKMIGRVRVFSVGAVINLVIIITLRYWMPHPDDFLVFFVMAALWGVSDAVWQTQINALYGVLFTDSSEAAFSNYRLWESLGYILGYVVTTYSCMMTKLYFNMCILASIRNEDGLWVDVLLRWSFGGGACSRGDRRQYMDHEQCYGYGYVSDLRRALSDCDK</sequence>
<dbReference type="InterPro" id="IPR051951">
    <property type="entry name" value="UNC-93_regulatory"/>
</dbReference>
<reference evidence="7 8" key="2">
    <citation type="submission" date="2019-01" db="EMBL/GenBank/DDBJ databases">
        <title>The decoding of complex shrimp genome reveals the adaptation for benthos swimmer, frequently molting mechanism and breeding impact on genome.</title>
        <authorList>
            <person name="Sun Y."/>
            <person name="Gao Y."/>
            <person name="Yu Y."/>
        </authorList>
    </citation>
    <scope>NUCLEOTIDE SEQUENCE [LARGE SCALE GENOMIC DNA]</scope>
    <source>
        <tissue evidence="7">Muscle</tissue>
    </source>
</reference>
<evidence type="ECO:0000256" key="1">
    <source>
        <dbReference type="ARBA" id="ARBA00004141"/>
    </source>
</evidence>
<evidence type="ECO:0000256" key="3">
    <source>
        <dbReference type="ARBA" id="ARBA00022692"/>
    </source>
</evidence>